<dbReference type="SUPFAM" id="SSF53213">
    <property type="entry name" value="LigB-like"/>
    <property type="match status" value="1"/>
</dbReference>
<dbReference type="EMBL" id="JAPKMY010000002">
    <property type="protein sequence ID" value="MCX5467023.1"/>
    <property type="molecule type" value="Genomic_DNA"/>
</dbReference>
<name>A0A9X3DRC3_9GAMM</name>
<dbReference type="GO" id="GO:0008198">
    <property type="term" value="F:ferrous iron binding"/>
    <property type="evidence" value="ECO:0007669"/>
    <property type="project" value="InterPro"/>
</dbReference>
<dbReference type="Proteomes" id="UP001146019">
    <property type="component" value="Unassembled WGS sequence"/>
</dbReference>
<dbReference type="AlphaFoldDB" id="A0A9X3DRC3"/>
<evidence type="ECO:0000259" key="1">
    <source>
        <dbReference type="Pfam" id="PF02900"/>
    </source>
</evidence>
<keyword evidence="2" id="KW-0560">Oxidoreductase</keyword>
<comment type="caution">
    <text evidence="2">The sequence shown here is derived from an EMBL/GenBank/DDBJ whole genome shotgun (WGS) entry which is preliminary data.</text>
</comment>
<reference evidence="2" key="1">
    <citation type="submission" date="2022-11" db="EMBL/GenBank/DDBJ databases">
        <title>Biodiversity and phylogenetic relationships of bacteria.</title>
        <authorList>
            <person name="Machado R.A.R."/>
            <person name="Bhat A."/>
            <person name="Loulou A."/>
            <person name="Kallel S."/>
        </authorList>
    </citation>
    <scope>NUCLEOTIDE SEQUENCE</scope>
    <source>
        <strain evidence="2">A-IN1</strain>
    </source>
</reference>
<accession>A0A9X3DRC3</accession>
<dbReference type="InterPro" id="IPR004183">
    <property type="entry name" value="Xdiol_dOase_suB"/>
</dbReference>
<sequence length="328" mass="36042">MSVKLICISHTPLLDFASPAPDVEASARAAFTQLADQVKAYDPTLIVIFGPDHFNGFFYDLMPAFCLGTRATAAGDWNYGPGTLNVPEAKALALADYCLAHDIDMSYSYRMQADHGITQPLDLFCDGQLDRYPVIPIFINSAANPLPRTQRVIQMGQIVGKYLKGLDERILIIGSGGLSHDPPTPQIHTASKEVQEFLIAGRNPSTEARQQRQAKVIAVGQGLAHGDKSLALALNPTWDKALLQRFKDADFNYLGSMTSEDIRLHGGRGGQEIRTWMAACSALSVYGEYHAEIVYYAPIQEWIAGMGMMTAEPMQQITRSFETSQDLI</sequence>
<dbReference type="EC" id="1.13.11.16" evidence="2"/>
<dbReference type="NCBIfam" id="NF009910">
    <property type="entry name" value="PRK13370.1-4"/>
    <property type="match status" value="1"/>
</dbReference>
<gene>
    <name evidence="2" type="ORF">OSH00_04615</name>
</gene>
<dbReference type="GO" id="GO:0047070">
    <property type="term" value="F:3-carboxyethylcatechol 2,3-dioxygenase activity"/>
    <property type="evidence" value="ECO:0007669"/>
    <property type="project" value="UniProtKB-EC"/>
</dbReference>
<organism evidence="2 3">
    <name type="scientific">Acinetobacter nematophilus</name>
    <dbReference type="NCBI Taxonomy" id="2994642"/>
    <lineage>
        <taxon>Bacteria</taxon>
        <taxon>Pseudomonadati</taxon>
        <taxon>Pseudomonadota</taxon>
        <taxon>Gammaproteobacteria</taxon>
        <taxon>Moraxellales</taxon>
        <taxon>Moraxellaceae</taxon>
        <taxon>Acinetobacter</taxon>
    </lineage>
</organism>
<proteinExistence type="predicted"/>
<evidence type="ECO:0000313" key="2">
    <source>
        <dbReference type="EMBL" id="MCX5467023.1"/>
    </source>
</evidence>
<dbReference type="Gene3D" id="3.40.830.10">
    <property type="entry name" value="LigB-like"/>
    <property type="match status" value="1"/>
</dbReference>
<protein>
    <submittedName>
        <fullName evidence="2">3-carboxyethylcatechol 2,3-dioxygenase</fullName>
        <ecNumber evidence="2">1.13.11.16</ecNumber>
    </submittedName>
</protein>
<feature type="domain" description="Extradiol ring-cleavage dioxygenase class III enzyme subunit B" evidence="1">
    <location>
        <begin position="5"/>
        <end position="306"/>
    </location>
</feature>
<evidence type="ECO:0000313" key="3">
    <source>
        <dbReference type="Proteomes" id="UP001146019"/>
    </source>
</evidence>
<dbReference type="NCBIfam" id="NF009909">
    <property type="entry name" value="PRK13370.1-3"/>
    <property type="match status" value="1"/>
</dbReference>
<dbReference type="RefSeq" id="WP_266129453.1">
    <property type="nucleotide sequence ID" value="NZ_JAPKMY010000002.1"/>
</dbReference>
<keyword evidence="3" id="KW-1185">Reference proteome</keyword>
<dbReference type="Pfam" id="PF02900">
    <property type="entry name" value="LigB"/>
    <property type="match status" value="1"/>
</dbReference>